<dbReference type="EMBL" id="BDGG01000001">
    <property type="protein sequence ID" value="GAU87712.1"/>
    <property type="molecule type" value="Genomic_DNA"/>
</dbReference>
<keyword evidence="3" id="KW-1185">Reference proteome</keyword>
<comment type="caution">
    <text evidence="2">The sequence shown here is derived from an EMBL/GenBank/DDBJ whole genome shotgun (WGS) entry which is preliminary data.</text>
</comment>
<protein>
    <submittedName>
        <fullName evidence="2">Uncharacterized protein</fullName>
    </submittedName>
</protein>
<dbReference type="AlphaFoldDB" id="A0A1D1UJC2"/>
<feature type="transmembrane region" description="Helical" evidence="1">
    <location>
        <begin position="220"/>
        <end position="236"/>
    </location>
</feature>
<organism evidence="2 3">
    <name type="scientific">Ramazzottius varieornatus</name>
    <name type="common">Water bear</name>
    <name type="synonym">Tardigrade</name>
    <dbReference type="NCBI Taxonomy" id="947166"/>
    <lineage>
        <taxon>Eukaryota</taxon>
        <taxon>Metazoa</taxon>
        <taxon>Ecdysozoa</taxon>
        <taxon>Tardigrada</taxon>
        <taxon>Eutardigrada</taxon>
        <taxon>Parachela</taxon>
        <taxon>Hypsibioidea</taxon>
        <taxon>Ramazzottiidae</taxon>
        <taxon>Ramazzottius</taxon>
    </lineage>
</organism>
<evidence type="ECO:0000313" key="2">
    <source>
        <dbReference type="EMBL" id="GAU87712.1"/>
    </source>
</evidence>
<gene>
    <name evidence="2" type="primary">RvY_00522-1</name>
    <name evidence="2" type="synonym">RvY_00522.1</name>
    <name evidence="2" type="ORF">RvY_00522</name>
</gene>
<name>A0A1D1UJC2_RAMVA</name>
<reference evidence="2 3" key="1">
    <citation type="journal article" date="2016" name="Nat. Commun.">
        <title>Extremotolerant tardigrade genome and improved radiotolerance of human cultured cells by tardigrade-unique protein.</title>
        <authorList>
            <person name="Hashimoto T."/>
            <person name="Horikawa D.D."/>
            <person name="Saito Y."/>
            <person name="Kuwahara H."/>
            <person name="Kozuka-Hata H."/>
            <person name="Shin-I T."/>
            <person name="Minakuchi Y."/>
            <person name="Ohishi K."/>
            <person name="Motoyama A."/>
            <person name="Aizu T."/>
            <person name="Enomoto A."/>
            <person name="Kondo K."/>
            <person name="Tanaka S."/>
            <person name="Hara Y."/>
            <person name="Koshikawa S."/>
            <person name="Sagara H."/>
            <person name="Miura T."/>
            <person name="Yokobori S."/>
            <person name="Miyagawa K."/>
            <person name="Suzuki Y."/>
            <person name="Kubo T."/>
            <person name="Oyama M."/>
            <person name="Kohara Y."/>
            <person name="Fujiyama A."/>
            <person name="Arakawa K."/>
            <person name="Katayama T."/>
            <person name="Toyoda A."/>
            <person name="Kunieda T."/>
        </authorList>
    </citation>
    <scope>NUCLEOTIDE SEQUENCE [LARGE SCALE GENOMIC DNA]</scope>
    <source>
        <strain evidence="2 3">YOKOZUNA-1</strain>
    </source>
</reference>
<proteinExistence type="predicted"/>
<sequence length="283" mass="31706">MAQVLTRNERQRTEKRITLLALVWVSGGFLLHTIFIVRYHWPWLIDLGTFTAWNFHIVIIGTVPGWALVLFNYGVYGLCVVVDGTAQIFYIVLILYLATGFRKTEHDLRLPGTDSVEVQISEIVVLAKAKKDIQLLKNLNSSFNDTFGLLITVNCTRDLLAMVATIAVLLQVKKVTKVLHEMETDLTCPSVHHECEKLAAETEGAGLITATGFSAINVEYVFGVFGMLITYAILIFQTSDDRVGSRDYARKDDIMKLSEGLQNVTRLADTLLTAIQGRFNHNI</sequence>
<keyword evidence="1" id="KW-0472">Membrane</keyword>
<feature type="transmembrane region" description="Helical" evidence="1">
    <location>
        <begin position="78"/>
        <end position="98"/>
    </location>
</feature>
<evidence type="ECO:0000256" key="1">
    <source>
        <dbReference type="SAM" id="Phobius"/>
    </source>
</evidence>
<keyword evidence="1" id="KW-0812">Transmembrane</keyword>
<accession>A0A1D1UJC2</accession>
<feature type="transmembrane region" description="Helical" evidence="1">
    <location>
        <begin position="53"/>
        <end position="71"/>
    </location>
</feature>
<keyword evidence="1" id="KW-1133">Transmembrane helix</keyword>
<evidence type="ECO:0000313" key="3">
    <source>
        <dbReference type="Proteomes" id="UP000186922"/>
    </source>
</evidence>
<feature type="transmembrane region" description="Helical" evidence="1">
    <location>
        <begin position="17"/>
        <end position="41"/>
    </location>
</feature>
<dbReference type="Proteomes" id="UP000186922">
    <property type="component" value="Unassembled WGS sequence"/>
</dbReference>